<feature type="compositionally biased region" description="Pro residues" evidence="2">
    <location>
        <begin position="1089"/>
        <end position="1098"/>
    </location>
</feature>
<protein>
    <submittedName>
        <fullName evidence="5">Uncharacterized protein LOC100204302 isoform X1</fullName>
    </submittedName>
</protein>
<feature type="coiled-coil region" evidence="1">
    <location>
        <begin position="612"/>
        <end position="639"/>
    </location>
</feature>
<sequence length="1266" mass="138793">MWAFRLFFALLVFTDVTAEKTKSKGHASKLHAHHQNKTSSHTKKDASSYYYHTNEGKLVSQNSTSKRFSIPNKDDAIISNNIQSPEKITIIKKSGSLIGSELPGAYGGDEELTDIGDGSGEEVISGSGRSVADIMEAARDARKKILEKKKRRKKTMLGKEDFPGLPVKDLYNKSDSESVLNVDNDIVPDKTDQKNSVVVETKPLTDEPVTNKSSNDSISDGNEIFSTGETKLPSSDNKLTSAVDNKISVESNKEVNSKEISHEENYNEADKFGNNVFPKPGINPSFAFQTGETQISEAKPGTTNINKKSNSLKKKPKNLTKKINVKKIKSVVKKHNKNNRLSRYEISAKAIAISTLKKGYVEFLKSQTKKKEKDLKQSKKESTHNKVKHLSQEKRKSKVRVHKQKTNNDIVSQIQNIASQIDAVEKKNAEDKKLLEVLENQKKTSLEYESGEGSGNANSEVKAESVTKSSKSHKKKVRKIVSKIQHDIEEYKLKMMNNTPSTLAQHNKKKLFGQHDDKLNNNEDVMDNDTSSISHGENGSPDGFECPWVCFWTCHSYCPKECCHNPYGCHGICRTFCTPYCSDRCCAPGSRRLPKLELSFQTPAETGKSSSNKNKTLLEEKVEKQLQVLEENQKMVEQVEAVKQAESYAAELLGIPRDCPLFCNKICAPGLCAQDCCEKSTILSYLNHEKSLIDQAMQYKKQLSMLPRPQLDALLAQQDKYLESMVHINDPHFTGFSKINQANDNDLHPKASVLPTPSVTQTAQAAANYNQQTQIKPALQPAQPVQQSVQVQTYNNQVKQNPSSQQQTNLAPSNTPSSHLSQEPNQPPVTILIQTGSHPIASSHAESADVYTTGNKNPYYQSPLPNAVTIKQDSNISPGISTNALAPVSSFGGGRAQYLQQPISQQSSIYSPLNLHPIEPQHYVANEKTFRNSPPQISVKPPYPNVKAPSIANRLVQQQQQQQQQQIQKQRLLQQQRLNLQQKQQNNFQMQQAFYKPSTVDVNQGSQISGSSLSNYATPAPIGFHGISDFQSNSPLNSVSSHALNSPQEITLSQQIINFPPPSTLPSQVINSAPVAPVSSVEQLSAPVPAPAVAPAPAPASVSAPAPAPALPQTSKPKPQIIIENMKPFQIGGLLFTPDVTIADPSDPVPPGYQSTTIVPEPPAPAPANQVSSASFVSNMPSSLNAPAAPVASILPEAPSASSLEQVGTPFSLSNEVSSFCPTPINCPEGKTVDPDYCPPICRTSCIEQCPNECCPNYGHSVEQAK</sequence>
<feature type="region of interest" description="Disordered" evidence="2">
    <location>
        <begin position="1142"/>
        <end position="1171"/>
    </location>
</feature>
<keyword evidence="1" id="KW-0175">Coiled coil</keyword>
<feature type="compositionally biased region" description="Basic residues" evidence="2">
    <location>
        <begin position="24"/>
        <end position="36"/>
    </location>
</feature>
<name>A0ABM4CTQ0_HYDVU</name>
<evidence type="ECO:0000256" key="2">
    <source>
        <dbReference type="SAM" id="MobiDB-lite"/>
    </source>
</evidence>
<feature type="compositionally biased region" description="Basic residues" evidence="2">
    <location>
        <begin position="470"/>
        <end position="479"/>
    </location>
</feature>
<feature type="region of interest" description="Disordered" evidence="2">
    <location>
        <begin position="1089"/>
        <end position="1116"/>
    </location>
</feature>
<feature type="region of interest" description="Disordered" evidence="2">
    <location>
        <begin position="204"/>
        <end position="239"/>
    </location>
</feature>
<organism evidence="4 5">
    <name type="scientific">Hydra vulgaris</name>
    <name type="common">Hydra</name>
    <name type="synonym">Hydra attenuata</name>
    <dbReference type="NCBI Taxonomy" id="6087"/>
    <lineage>
        <taxon>Eukaryota</taxon>
        <taxon>Metazoa</taxon>
        <taxon>Cnidaria</taxon>
        <taxon>Hydrozoa</taxon>
        <taxon>Hydroidolina</taxon>
        <taxon>Anthoathecata</taxon>
        <taxon>Aplanulata</taxon>
        <taxon>Hydridae</taxon>
        <taxon>Hydra</taxon>
    </lineage>
</organism>
<dbReference type="Proteomes" id="UP001652625">
    <property type="component" value="Chromosome 11"/>
</dbReference>
<feature type="region of interest" description="Disordered" evidence="2">
    <location>
        <begin position="797"/>
        <end position="829"/>
    </location>
</feature>
<dbReference type="GeneID" id="100204302"/>
<keyword evidence="4" id="KW-1185">Reference proteome</keyword>
<keyword evidence="3" id="KW-0732">Signal</keyword>
<evidence type="ECO:0000256" key="3">
    <source>
        <dbReference type="SAM" id="SignalP"/>
    </source>
</evidence>
<evidence type="ECO:0000313" key="4">
    <source>
        <dbReference type="Proteomes" id="UP001652625"/>
    </source>
</evidence>
<evidence type="ECO:0000256" key="1">
    <source>
        <dbReference type="SAM" id="Coils"/>
    </source>
</evidence>
<reference evidence="5" key="1">
    <citation type="submission" date="2025-08" db="UniProtKB">
        <authorList>
            <consortium name="RefSeq"/>
        </authorList>
    </citation>
    <scope>IDENTIFICATION</scope>
</reference>
<proteinExistence type="predicted"/>
<feature type="chain" id="PRO_5045546748" evidence="3">
    <location>
        <begin position="19"/>
        <end position="1266"/>
    </location>
</feature>
<feature type="region of interest" description="Disordered" evidence="2">
    <location>
        <begin position="298"/>
        <end position="317"/>
    </location>
</feature>
<feature type="compositionally biased region" description="Polar residues" evidence="2">
    <location>
        <begin position="208"/>
        <end position="239"/>
    </location>
</feature>
<feature type="compositionally biased region" description="Basic and acidic residues" evidence="2">
    <location>
        <begin position="369"/>
        <end position="394"/>
    </location>
</feature>
<accession>A0ABM4CTQ0</accession>
<feature type="coiled-coil region" evidence="1">
    <location>
        <begin position="955"/>
        <end position="993"/>
    </location>
</feature>
<feature type="compositionally biased region" description="Polar residues" evidence="2">
    <location>
        <begin position="797"/>
        <end position="824"/>
    </location>
</feature>
<feature type="signal peptide" evidence="3">
    <location>
        <begin position="1"/>
        <end position="18"/>
    </location>
</feature>
<evidence type="ECO:0000313" key="5">
    <source>
        <dbReference type="RefSeq" id="XP_065665307.1"/>
    </source>
</evidence>
<feature type="region of interest" description="Disordered" evidence="2">
    <location>
        <begin position="367"/>
        <end position="403"/>
    </location>
</feature>
<feature type="region of interest" description="Disordered" evidence="2">
    <location>
        <begin position="445"/>
        <end position="479"/>
    </location>
</feature>
<feature type="region of interest" description="Disordered" evidence="2">
    <location>
        <begin position="24"/>
        <end position="46"/>
    </location>
</feature>
<gene>
    <name evidence="5" type="primary">LOC100204302</name>
</gene>
<dbReference type="RefSeq" id="XP_065665307.1">
    <property type="nucleotide sequence ID" value="XM_065809235.1"/>
</dbReference>